<feature type="region of interest" description="Disordered" evidence="1">
    <location>
        <begin position="653"/>
        <end position="686"/>
    </location>
</feature>
<accession>A0A9N8HIK6</accession>
<dbReference type="AlphaFoldDB" id="A0A9N8HIK6"/>
<evidence type="ECO:0000313" key="4">
    <source>
        <dbReference type="Proteomes" id="UP001153069"/>
    </source>
</evidence>
<evidence type="ECO:0000313" key="3">
    <source>
        <dbReference type="EMBL" id="CAB9516563.1"/>
    </source>
</evidence>
<evidence type="ECO:0000256" key="2">
    <source>
        <dbReference type="SAM" id="Phobius"/>
    </source>
</evidence>
<protein>
    <submittedName>
        <fullName evidence="3">Uncharacterized protein</fullName>
    </submittedName>
</protein>
<proteinExistence type="predicted"/>
<keyword evidence="2" id="KW-1133">Transmembrane helix</keyword>
<name>A0A9N8HIK6_9STRA</name>
<keyword evidence="2" id="KW-0472">Membrane</keyword>
<organism evidence="3 4">
    <name type="scientific">Seminavis robusta</name>
    <dbReference type="NCBI Taxonomy" id="568900"/>
    <lineage>
        <taxon>Eukaryota</taxon>
        <taxon>Sar</taxon>
        <taxon>Stramenopiles</taxon>
        <taxon>Ochrophyta</taxon>
        <taxon>Bacillariophyta</taxon>
        <taxon>Bacillariophyceae</taxon>
        <taxon>Bacillariophycidae</taxon>
        <taxon>Naviculales</taxon>
        <taxon>Naviculaceae</taxon>
        <taxon>Seminavis</taxon>
    </lineage>
</organism>
<feature type="region of interest" description="Disordered" evidence="1">
    <location>
        <begin position="385"/>
        <end position="404"/>
    </location>
</feature>
<gene>
    <name evidence="3" type="ORF">SEMRO_792_G203070.2</name>
</gene>
<comment type="caution">
    <text evidence="3">The sequence shown here is derived from an EMBL/GenBank/DDBJ whole genome shotgun (WGS) entry which is preliminary data.</text>
</comment>
<feature type="transmembrane region" description="Helical" evidence="2">
    <location>
        <begin position="189"/>
        <end position="210"/>
    </location>
</feature>
<sequence length="717" mass="80189">MKQYFIMNFFYTLFIIIASFFSTVNPSYIADHGSVTYPLRERKWTMTSSEPTRPALSTLAVLPTLFESGNGLVPSFIADQYSESHWICSEYYQLPEESLARSIALYRCIFVDLAETFFYHRMRPLLDAANIKMKSLYDSARSQYILAARTCALFHQDTFLCLLTALPESFYLQHIRPLVLGSYNLLPVIYIYLQAAILVTAALVIGYLLIRLARYLFFHGLWLLPLRVPPRRCHLYAPFELPIGEILQPNIDGQVRALQYPQFIIVNGQLRYFVTAHRPPRAPLSELGKLLLQAKPHDKFILVNGHLRRVVRGRHLVPASSQQPARRPRIQPQEFIVVNGNLRRFKRCIRPTPAAPQAPQAPLPEPSRRQTFIVVNDCLRRFVRGTHPAPASSRQTVRRPRTQPQEYIIVNGNLRRFVRCRRPVKSRGLPFGPALPPLPPPAVDVATLTLLIDIRELPSIPRALPLLRPPMDIVPVNNNNSQLLPASAPPTTTTVKAAFLHNRYIVVATQTCQGNRVLQRSLLSWDTFSADATAASSSSHAMTPASSAARVPTTGLGLSDALLLPAPSAPNSATTPASLSLEMTVLLGATIQTIVDLPTRLAFRGAPDLTAGLPPPPPPMADIDDPLVPADVDGVPFAPDDDDHLADDAAPIEEPAHVDEPVRRRRRQPVPASQLRRSPRLAAQQQTLRRSARLATGQEQTRVCYKQFFSLRPTYQE</sequence>
<dbReference type="EMBL" id="CAICTM010000791">
    <property type="protein sequence ID" value="CAB9516563.1"/>
    <property type="molecule type" value="Genomic_DNA"/>
</dbReference>
<keyword evidence="4" id="KW-1185">Reference proteome</keyword>
<dbReference type="Proteomes" id="UP001153069">
    <property type="component" value="Unassembled WGS sequence"/>
</dbReference>
<reference evidence="3" key="1">
    <citation type="submission" date="2020-06" db="EMBL/GenBank/DDBJ databases">
        <authorList>
            <consortium name="Plant Systems Biology data submission"/>
        </authorList>
    </citation>
    <scope>NUCLEOTIDE SEQUENCE</scope>
    <source>
        <strain evidence="3">D6</strain>
    </source>
</reference>
<evidence type="ECO:0000256" key="1">
    <source>
        <dbReference type="SAM" id="MobiDB-lite"/>
    </source>
</evidence>
<keyword evidence="2" id="KW-0812">Transmembrane</keyword>